<comment type="caution">
    <text evidence="2">The sequence shown here is derived from an EMBL/GenBank/DDBJ whole genome shotgun (WGS) entry which is preliminary data.</text>
</comment>
<organism evidence="2 3">
    <name type="scientific">Rhodoplanes azumiensis</name>
    <dbReference type="NCBI Taxonomy" id="1897628"/>
    <lineage>
        <taxon>Bacteria</taxon>
        <taxon>Pseudomonadati</taxon>
        <taxon>Pseudomonadota</taxon>
        <taxon>Alphaproteobacteria</taxon>
        <taxon>Hyphomicrobiales</taxon>
        <taxon>Nitrobacteraceae</taxon>
        <taxon>Rhodoplanes</taxon>
    </lineage>
</organism>
<evidence type="ECO:0000313" key="2">
    <source>
        <dbReference type="EMBL" id="MFD2180861.1"/>
    </source>
</evidence>
<keyword evidence="1" id="KW-1277">Toxin-antitoxin system</keyword>
<dbReference type="RefSeq" id="WP_378476062.1">
    <property type="nucleotide sequence ID" value="NZ_JBHUIW010000001.1"/>
</dbReference>
<dbReference type="EMBL" id="JBHUIW010000001">
    <property type="protein sequence ID" value="MFD2180861.1"/>
    <property type="molecule type" value="Genomic_DNA"/>
</dbReference>
<keyword evidence="3" id="KW-1185">Reference proteome</keyword>
<dbReference type="Gene3D" id="3.30.2310.20">
    <property type="entry name" value="RelE-like"/>
    <property type="match status" value="1"/>
</dbReference>
<dbReference type="InterPro" id="IPR007712">
    <property type="entry name" value="RelE/ParE_toxin"/>
</dbReference>
<dbReference type="Pfam" id="PF05016">
    <property type="entry name" value="ParE_toxin"/>
    <property type="match status" value="1"/>
</dbReference>
<reference evidence="3" key="1">
    <citation type="journal article" date="2019" name="Int. J. Syst. Evol. Microbiol.">
        <title>The Global Catalogue of Microorganisms (GCM) 10K type strain sequencing project: providing services to taxonomists for standard genome sequencing and annotation.</title>
        <authorList>
            <consortium name="The Broad Institute Genomics Platform"/>
            <consortium name="The Broad Institute Genome Sequencing Center for Infectious Disease"/>
            <person name="Wu L."/>
            <person name="Ma J."/>
        </authorList>
    </citation>
    <scope>NUCLEOTIDE SEQUENCE [LARGE SCALE GENOMIC DNA]</scope>
    <source>
        <strain evidence="3">CGMCC 1.6774</strain>
    </source>
</reference>
<dbReference type="Proteomes" id="UP001597314">
    <property type="component" value="Unassembled WGS sequence"/>
</dbReference>
<gene>
    <name evidence="2" type="ORF">ACFSOX_01745</name>
</gene>
<sequence length="99" mass="11298">MKITYTKRALRHIEAIYEYAAQDDPVAAGRLVERFAYSVTRLRILPFSGRPSGDGRSRLLSVPGLSYVVVHVVRGDTVRILAVFHTSRNRSRPHKRIDH</sequence>
<name>A0ABW5AFD2_9BRAD</name>
<dbReference type="InterPro" id="IPR035093">
    <property type="entry name" value="RelE/ParE_toxin_dom_sf"/>
</dbReference>
<accession>A0ABW5AFD2</accession>
<protein>
    <submittedName>
        <fullName evidence="2">Type II toxin-antitoxin system RelE/ParE family toxin</fullName>
    </submittedName>
</protein>
<evidence type="ECO:0000313" key="3">
    <source>
        <dbReference type="Proteomes" id="UP001597314"/>
    </source>
</evidence>
<proteinExistence type="predicted"/>
<evidence type="ECO:0000256" key="1">
    <source>
        <dbReference type="ARBA" id="ARBA00022649"/>
    </source>
</evidence>